<evidence type="ECO:0000313" key="4">
    <source>
        <dbReference type="Proteomes" id="UP001230188"/>
    </source>
</evidence>
<dbReference type="InterPro" id="IPR006145">
    <property type="entry name" value="PsdUridine_synth_RsuA/RluA"/>
</dbReference>
<keyword evidence="4" id="KW-1185">Reference proteome</keyword>
<dbReference type="GO" id="GO:0003723">
    <property type="term" value="F:RNA binding"/>
    <property type="evidence" value="ECO:0007669"/>
    <property type="project" value="InterPro"/>
</dbReference>
<dbReference type="InterPro" id="IPR020103">
    <property type="entry name" value="PsdUridine_synth_cat_dom_sf"/>
</dbReference>
<sequence>MCFFSILLQHRGTLVVDKPAGLSSEQRGPGQSVIASIRRRYPDAQLPHRLDRITSGVLVACMDRETTAAHNAAIATGDWGPKLYLARLAASTLPLGERKAYVRRRGKRAEVVRSGGKPSFLDVLCTAEAPGGNLDVLILLRTGRYHQLRCMLAHEGAPLLGDFLYGEYSPHEPLLCHAALGLPPFLDRRIVRSTFASSFVPEIRDALEMQIQRHLHS</sequence>
<dbReference type="Gene3D" id="3.30.2350.10">
    <property type="entry name" value="Pseudouridine synthase"/>
    <property type="match status" value="1"/>
</dbReference>
<organism evidence="3 4">
    <name type="scientific">Chrysophaeum taylorii</name>
    <dbReference type="NCBI Taxonomy" id="2483200"/>
    <lineage>
        <taxon>Eukaryota</taxon>
        <taxon>Sar</taxon>
        <taxon>Stramenopiles</taxon>
        <taxon>Ochrophyta</taxon>
        <taxon>Pelagophyceae</taxon>
        <taxon>Pelagomonadales</taxon>
        <taxon>Pelagomonadaceae</taxon>
        <taxon>Chrysophaeum</taxon>
    </lineage>
</organism>
<dbReference type="GO" id="GO:0000455">
    <property type="term" value="P:enzyme-directed rRNA pseudouridine synthesis"/>
    <property type="evidence" value="ECO:0007669"/>
    <property type="project" value="TreeGrafter"/>
</dbReference>
<feature type="domain" description="Pseudouridine synthase RsuA/RluA-like" evidence="2">
    <location>
        <begin position="14"/>
        <end position="154"/>
    </location>
</feature>
<proteinExistence type="inferred from homology"/>
<dbReference type="Proteomes" id="UP001230188">
    <property type="component" value="Unassembled WGS sequence"/>
</dbReference>
<dbReference type="Pfam" id="PF00849">
    <property type="entry name" value="PseudoU_synth_2"/>
    <property type="match status" value="1"/>
</dbReference>
<dbReference type="EMBL" id="JAQMWT010000148">
    <property type="protein sequence ID" value="KAJ8609186.1"/>
    <property type="molecule type" value="Genomic_DNA"/>
</dbReference>
<comment type="similarity">
    <text evidence="1">Belongs to the pseudouridine synthase RluA family.</text>
</comment>
<gene>
    <name evidence="3" type="ORF">CTAYLR_008421</name>
</gene>
<dbReference type="PANTHER" id="PTHR21600:SF87">
    <property type="entry name" value="RNA PSEUDOURIDYLATE SYNTHASE DOMAIN-CONTAINING PROTEIN 1"/>
    <property type="match status" value="1"/>
</dbReference>
<evidence type="ECO:0000256" key="1">
    <source>
        <dbReference type="ARBA" id="ARBA00010876"/>
    </source>
</evidence>
<evidence type="ECO:0000313" key="3">
    <source>
        <dbReference type="EMBL" id="KAJ8609186.1"/>
    </source>
</evidence>
<comment type="caution">
    <text evidence="3">The sequence shown here is derived from an EMBL/GenBank/DDBJ whole genome shotgun (WGS) entry which is preliminary data.</text>
</comment>
<name>A0AAD7UJG6_9STRA</name>
<dbReference type="InterPro" id="IPR050188">
    <property type="entry name" value="RluA_PseudoU_synthase"/>
</dbReference>
<dbReference type="PANTHER" id="PTHR21600">
    <property type="entry name" value="MITOCHONDRIAL RNA PSEUDOURIDINE SYNTHASE"/>
    <property type="match status" value="1"/>
</dbReference>
<accession>A0AAD7UJG6</accession>
<reference evidence="3" key="1">
    <citation type="submission" date="2023-01" db="EMBL/GenBank/DDBJ databases">
        <title>Metagenome sequencing of chrysophaentin producing Chrysophaeum taylorii.</title>
        <authorList>
            <person name="Davison J."/>
            <person name="Bewley C."/>
        </authorList>
    </citation>
    <scope>NUCLEOTIDE SEQUENCE</scope>
    <source>
        <strain evidence="3">NIES-1699</strain>
    </source>
</reference>
<protein>
    <recommendedName>
        <fullName evidence="2">Pseudouridine synthase RsuA/RluA-like domain-containing protein</fullName>
    </recommendedName>
</protein>
<evidence type="ECO:0000259" key="2">
    <source>
        <dbReference type="Pfam" id="PF00849"/>
    </source>
</evidence>
<dbReference type="GO" id="GO:0009982">
    <property type="term" value="F:pseudouridine synthase activity"/>
    <property type="evidence" value="ECO:0007669"/>
    <property type="project" value="InterPro"/>
</dbReference>
<dbReference type="AlphaFoldDB" id="A0AAD7UJG6"/>
<dbReference type="SUPFAM" id="SSF55120">
    <property type="entry name" value="Pseudouridine synthase"/>
    <property type="match status" value="1"/>
</dbReference>